<dbReference type="Gene3D" id="1.10.600.10">
    <property type="entry name" value="Farnesyl Diphosphate Synthase"/>
    <property type="match status" value="1"/>
</dbReference>
<comment type="caution">
    <text evidence="1">The sequence shown here is derived from an EMBL/GenBank/DDBJ whole genome shotgun (WGS) entry which is preliminary data.</text>
</comment>
<sequence length="289" mass="31135">MAEEPAPANRDAASEDVVAELVRKADRDRYLATLFAPDAHRPALLALYAFSAEISRVRDVVSEPLPGEMRLQFWRDLIEGDGLASSGHPVAQALGAAIARYALPRKPLLDVIEARTFDLYDDAMPSVGDLEGYCGETSSALIRLASIILAEGRDPGGADAVGHGGVAYALTGILRALPWATGRGQVFLPVDVMNRHGLSRGALLARQVDEPLRAVLAELRVMARRHLEAARAALPGANPAVQIAMLPVALVDPYLAALERAAADPFRTAADISPLRRMWTLWRASRQAR</sequence>
<evidence type="ECO:0000313" key="1">
    <source>
        <dbReference type="EMBL" id="GGH21515.1"/>
    </source>
</evidence>
<dbReference type="RefSeq" id="WP_188518167.1">
    <property type="nucleotide sequence ID" value="NZ_BMES01000002.1"/>
</dbReference>
<dbReference type="Proteomes" id="UP000603912">
    <property type="component" value="Unassembled WGS sequence"/>
</dbReference>
<dbReference type="SUPFAM" id="SSF48576">
    <property type="entry name" value="Terpenoid synthases"/>
    <property type="match status" value="1"/>
</dbReference>
<dbReference type="PANTHER" id="PTHR31480">
    <property type="entry name" value="BIFUNCTIONAL LYCOPENE CYCLASE/PHYTOENE SYNTHASE"/>
    <property type="match status" value="1"/>
</dbReference>
<reference evidence="1" key="1">
    <citation type="journal article" date="2014" name="Int. J. Syst. Evol. Microbiol.">
        <title>Complete genome sequence of Corynebacterium casei LMG S-19264T (=DSM 44701T), isolated from a smear-ripened cheese.</title>
        <authorList>
            <consortium name="US DOE Joint Genome Institute (JGI-PGF)"/>
            <person name="Walter F."/>
            <person name="Albersmeier A."/>
            <person name="Kalinowski J."/>
            <person name="Ruckert C."/>
        </authorList>
    </citation>
    <scope>NUCLEOTIDE SEQUENCE</scope>
    <source>
        <strain evidence="1">CGMCC 1.12214</strain>
    </source>
</reference>
<dbReference type="AlphaFoldDB" id="A0A917MI50"/>
<dbReference type="InterPro" id="IPR008949">
    <property type="entry name" value="Isoprenoid_synthase_dom_sf"/>
</dbReference>
<evidence type="ECO:0000313" key="2">
    <source>
        <dbReference type="Proteomes" id="UP000603912"/>
    </source>
</evidence>
<accession>A0A917MI50</accession>
<dbReference type="InterPro" id="IPR002060">
    <property type="entry name" value="Squ/phyt_synthse"/>
</dbReference>
<proteinExistence type="predicted"/>
<dbReference type="EMBL" id="BMES01000002">
    <property type="protein sequence ID" value="GGH21515.1"/>
    <property type="molecule type" value="Genomic_DNA"/>
</dbReference>
<protein>
    <submittedName>
        <fullName evidence="1">Phytoene synthase</fullName>
    </submittedName>
</protein>
<dbReference type="Pfam" id="PF00494">
    <property type="entry name" value="SQS_PSY"/>
    <property type="match status" value="1"/>
</dbReference>
<gene>
    <name evidence="1" type="ORF">GCM10007036_25850</name>
</gene>
<reference evidence="1" key="2">
    <citation type="submission" date="2020-09" db="EMBL/GenBank/DDBJ databases">
        <authorList>
            <person name="Sun Q."/>
            <person name="Zhou Y."/>
        </authorList>
    </citation>
    <scope>NUCLEOTIDE SEQUENCE</scope>
    <source>
        <strain evidence="1">CGMCC 1.12214</strain>
    </source>
</reference>
<dbReference type="GO" id="GO:0016765">
    <property type="term" value="F:transferase activity, transferring alkyl or aryl (other than methyl) groups"/>
    <property type="evidence" value="ECO:0007669"/>
    <property type="project" value="UniProtKB-ARBA"/>
</dbReference>
<name>A0A917MI50_9HYPH</name>
<keyword evidence="2" id="KW-1185">Reference proteome</keyword>
<organism evidence="1 2">
    <name type="scientific">Alsobacter metallidurans</name>
    <dbReference type="NCBI Taxonomy" id="340221"/>
    <lineage>
        <taxon>Bacteria</taxon>
        <taxon>Pseudomonadati</taxon>
        <taxon>Pseudomonadota</taxon>
        <taxon>Alphaproteobacteria</taxon>
        <taxon>Hyphomicrobiales</taxon>
        <taxon>Alsobacteraceae</taxon>
        <taxon>Alsobacter</taxon>
    </lineage>
</organism>